<reference evidence="4" key="1">
    <citation type="journal article" date="2019" name="Int. J. Syst. Evol. Microbiol.">
        <title>The Global Catalogue of Microorganisms (GCM) 10K type strain sequencing project: providing services to taxonomists for standard genome sequencing and annotation.</title>
        <authorList>
            <consortium name="The Broad Institute Genomics Platform"/>
            <consortium name="The Broad Institute Genome Sequencing Center for Infectious Disease"/>
            <person name="Wu L."/>
            <person name="Ma J."/>
        </authorList>
    </citation>
    <scope>NUCLEOTIDE SEQUENCE [LARGE SCALE GENOMIC DNA]</scope>
    <source>
        <strain evidence="4">NBRC 110044</strain>
    </source>
</reference>
<sequence length="234" mass="24867">MQLTEAGLVLAQRLAASLQGLHLALQAPGEAVLAEPLRVYTLPSFASAWLVPRLADFQLRYPQIGLCVETGYALAQLPPHLPTVALRYGVLAADGLATDLLLRERLVAVATPAWIARFGEDPSLWPAAQMLRLADSPWPSHTPGKGRRRVALPLASGMLFNDGLLLVQAAAAGLGVAWARSGLVGAAQPAGRLAAIAGLEADSGKAYWLAYRTELASHPAVAAFREWTLAQWAE</sequence>
<dbReference type="InterPro" id="IPR058163">
    <property type="entry name" value="LysR-type_TF_proteobact-type"/>
</dbReference>
<dbReference type="PANTHER" id="PTHR30537:SF79">
    <property type="entry name" value="TRANSCRIPTIONAL REGULATOR-RELATED"/>
    <property type="match status" value="1"/>
</dbReference>
<dbReference type="Gene3D" id="3.40.190.10">
    <property type="entry name" value="Periplasmic binding protein-like II"/>
    <property type="match status" value="2"/>
</dbReference>
<name>A0ABQ5YH62_9NEIS</name>
<keyword evidence="4" id="KW-1185">Reference proteome</keyword>
<feature type="domain" description="LysR substrate-binding" evidence="2">
    <location>
        <begin position="34"/>
        <end position="232"/>
    </location>
</feature>
<gene>
    <name evidence="3" type="ORF">GCM10007907_25730</name>
</gene>
<organism evidence="3 4">
    <name type="scientific">Chitinimonas prasina</name>
    <dbReference type="NCBI Taxonomy" id="1434937"/>
    <lineage>
        <taxon>Bacteria</taxon>
        <taxon>Pseudomonadati</taxon>
        <taxon>Pseudomonadota</taxon>
        <taxon>Betaproteobacteria</taxon>
        <taxon>Neisseriales</taxon>
        <taxon>Chitinibacteraceae</taxon>
        <taxon>Chitinimonas</taxon>
    </lineage>
</organism>
<dbReference type="InterPro" id="IPR005119">
    <property type="entry name" value="LysR_subst-bd"/>
</dbReference>
<dbReference type="SUPFAM" id="SSF53850">
    <property type="entry name" value="Periplasmic binding protein-like II"/>
    <property type="match status" value="1"/>
</dbReference>
<dbReference type="EMBL" id="BSOG01000002">
    <property type="protein sequence ID" value="GLR13783.1"/>
    <property type="molecule type" value="Genomic_DNA"/>
</dbReference>
<proteinExistence type="inferred from homology"/>
<evidence type="ECO:0000313" key="3">
    <source>
        <dbReference type="EMBL" id="GLR13783.1"/>
    </source>
</evidence>
<evidence type="ECO:0000256" key="1">
    <source>
        <dbReference type="ARBA" id="ARBA00009437"/>
    </source>
</evidence>
<dbReference type="Pfam" id="PF03466">
    <property type="entry name" value="LysR_substrate"/>
    <property type="match status" value="1"/>
</dbReference>
<evidence type="ECO:0000259" key="2">
    <source>
        <dbReference type="Pfam" id="PF03466"/>
    </source>
</evidence>
<accession>A0ABQ5YH62</accession>
<protein>
    <recommendedName>
        <fullName evidence="2">LysR substrate-binding domain-containing protein</fullName>
    </recommendedName>
</protein>
<dbReference type="Proteomes" id="UP001156706">
    <property type="component" value="Unassembled WGS sequence"/>
</dbReference>
<comment type="similarity">
    <text evidence="1">Belongs to the LysR transcriptional regulatory family.</text>
</comment>
<dbReference type="PANTHER" id="PTHR30537">
    <property type="entry name" value="HTH-TYPE TRANSCRIPTIONAL REGULATOR"/>
    <property type="match status" value="1"/>
</dbReference>
<comment type="caution">
    <text evidence="3">The sequence shown here is derived from an EMBL/GenBank/DDBJ whole genome shotgun (WGS) entry which is preliminary data.</text>
</comment>
<evidence type="ECO:0000313" key="4">
    <source>
        <dbReference type="Proteomes" id="UP001156706"/>
    </source>
</evidence>